<gene>
    <name evidence="3" type="primary">Psmd5</name>
</gene>
<organism evidence="3">
    <name type="scientific">Phallusia mammillata</name>
    <dbReference type="NCBI Taxonomy" id="59560"/>
    <lineage>
        <taxon>Eukaryota</taxon>
        <taxon>Metazoa</taxon>
        <taxon>Chordata</taxon>
        <taxon>Tunicata</taxon>
        <taxon>Ascidiacea</taxon>
        <taxon>Phlebobranchia</taxon>
        <taxon>Ascidiidae</taxon>
        <taxon>Phallusia</taxon>
    </lineage>
</organism>
<dbReference type="PANTHER" id="PTHR13554">
    <property type="entry name" value="26S PROTEASOME NON-ATPASE REGULATORY SUBUNIT 5-RELATED"/>
    <property type="match status" value="1"/>
</dbReference>
<dbReference type="GO" id="GO:0043248">
    <property type="term" value="P:proteasome assembly"/>
    <property type="evidence" value="ECO:0007669"/>
    <property type="project" value="InterPro"/>
</dbReference>
<dbReference type="InterPro" id="IPR019538">
    <property type="entry name" value="PSMD5"/>
</dbReference>
<dbReference type="Pfam" id="PF10508">
    <property type="entry name" value="Proteasom_PSMB"/>
    <property type="match status" value="1"/>
</dbReference>
<evidence type="ECO:0000256" key="2">
    <source>
        <dbReference type="ARBA" id="ARBA00014933"/>
    </source>
</evidence>
<comment type="similarity">
    <text evidence="1">Belongs to the proteasome subunit S5B/HSM3 family.</text>
</comment>
<accession>A0A6F9DP83</accession>
<evidence type="ECO:0000256" key="1">
    <source>
        <dbReference type="ARBA" id="ARBA00006823"/>
    </source>
</evidence>
<dbReference type="InterPro" id="IPR011989">
    <property type="entry name" value="ARM-like"/>
</dbReference>
<sequence length="511" mass="56935">MASVQSITRLMEKLSISSERPQTLVEMKSFVTSVPSSTLKNVVKANDLLALFECINTENKEQIENTCFILSILLPIVDPFEIITYLSASLQVGLEHPNQEVKLLALKELNHIISTPEGARALCESPEIVKLVIKLVAEDEELIALAAVRFLSDYGSISPMAARMMLAEGTDSNLNDLKEAMQKNSVVRYRVYEIICDIQSQSEEMLNLCLDTGIIADLVKELLGDDVLSMVTCCAMLANMASSQHSFNYLVQSGVVSKMTELLKDSQENPLSSLYIPGVIRFFGNLCLYNGPKVVVDIYPVFCHILFDLIKSSEQSKKLVAMETIGVVGESFEGKSLLYDQGKRCTEAVKEICHVMCHGSEDLRFRAVRTMRQLLTPSKENEDQTDQINDITVSWFQQISLDPVDTIIGLCKQPFTDIRCSGFRLLQTVAECNWGLPALVEVPTLTEFLLDRSTETEKPCKEAKFDVVKTIAMAPSSASIFGNQNYLRFRHFVNEGPFYVEASLSVAIEDA</sequence>
<dbReference type="AlphaFoldDB" id="A0A6F9DP83"/>
<dbReference type="InterPro" id="IPR016024">
    <property type="entry name" value="ARM-type_fold"/>
</dbReference>
<dbReference type="SUPFAM" id="SSF48371">
    <property type="entry name" value="ARM repeat"/>
    <property type="match status" value="1"/>
</dbReference>
<name>A0A6F9DP83_9ASCI</name>
<dbReference type="Gene3D" id="1.25.10.10">
    <property type="entry name" value="Leucine-rich Repeat Variant"/>
    <property type="match status" value="2"/>
</dbReference>
<keyword evidence="3" id="KW-0647">Proteasome</keyword>
<dbReference type="GO" id="GO:0005829">
    <property type="term" value="C:cytosol"/>
    <property type="evidence" value="ECO:0007669"/>
    <property type="project" value="TreeGrafter"/>
</dbReference>
<proteinExistence type="evidence at transcript level"/>
<protein>
    <recommendedName>
        <fullName evidence="2">26S proteasome non-ATPase regulatory subunit 5</fullName>
    </recommendedName>
</protein>
<dbReference type="PANTHER" id="PTHR13554:SF10">
    <property type="entry name" value="26S PROTEASOME NON-ATPASE REGULATORY SUBUNIT 5"/>
    <property type="match status" value="1"/>
</dbReference>
<reference evidence="3" key="1">
    <citation type="submission" date="2020-04" db="EMBL/GenBank/DDBJ databases">
        <authorList>
            <person name="Neveu A P."/>
        </authorList>
    </citation>
    <scope>NUCLEOTIDE SEQUENCE</scope>
    <source>
        <tissue evidence="3">Whole embryo</tissue>
    </source>
</reference>
<dbReference type="GO" id="GO:0000502">
    <property type="term" value="C:proteasome complex"/>
    <property type="evidence" value="ECO:0007669"/>
    <property type="project" value="UniProtKB-KW"/>
</dbReference>
<evidence type="ECO:0000313" key="3">
    <source>
        <dbReference type="EMBL" id="CAB3265244.1"/>
    </source>
</evidence>
<dbReference type="EMBL" id="LR789382">
    <property type="protein sequence ID" value="CAB3265244.1"/>
    <property type="molecule type" value="mRNA"/>
</dbReference>